<feature type="signal peptide" evidence="1">
    <location>
        <begin position="1"/>
        <end position="20"/>
    </location>
</feature>
<dbReference type="AlphaFoldDB" id="A0A426YUC0"/>
<reference evidence="2 3" key="1">
    <citation type="journal article" date="2014" name="Agronomy (Basel)">
        <title>A Draft Genome Sequence for Ensete ventricosum, the Drought-Tolerant Tree Against Hunger.</title>
        <authorList>
            <person name="Harrison J."/>
            <person name="Moore K.A."/>
            <person name="Paszkiewicz K."/>
            <person name="Jones T."/>
            <person name="Grant M."/>
            <person name="Ambacheew D."/>
            <person name="Muzemil S."/>
            <person name="Studholme D.J."/>
        </authorList>
    </citation>
    <scope>NUCLEOTIDE SEQUENCE [LARGE SCALE GENOMIC DNA]</scope>
</reference>
<proteinExistence type="predicted"/>
<protein>
    <submittedName>
        <fullName evidence="2">Uncharacterized protein</fullName>
    </submittedName>
</protein>
<gene>
    <name evidence="2" type="ORF">B296_00004972</name>
</gene>
<keyword evidence="1" id="KW-0732">Signal</keyword>
<evidence type="ECO:0000313" key="3">
    <source>
        <dbReference type="Proteomes" id="UP000287651"/>
    </source>
</evidence>
<comment type="caution">
    <text evidence="2">The sequence shown here is derived from an EMBL/GenBank/DDBJ whole genome shotgun (WGS) entry which is preliminary data.</text>
</comment>
<organism evidence="2 3">
    <name type="scientific">Ensete ventricosum</name>
    <name type="common">Abyssinian banana</name>
    <name type="synonym">Musa ensete</name>
    <dbReference type="NCBI Taxonomy" id="4639"/>
    <lineage>
        <taxon>Eukaryota</taxon>
        <taxon>Viridiplantae</taxon>
        <taxon>Streptophyta</taxon>
        <taxon>Embryophyta</taxon>
        <taxon>Tracheophyta</taxon>
        <taxon>Spermatophyta</taxon>
        <taxon>Magnoliopsida</taxon>
        <taxon>Liliopsida</taxon>
        <taxon>Zingiberales</taxon>
        <taxon>Musaceae</taxon>
        <taxon>Ensete</taxon>
    </lineage>
</organism>
<name>A0A426YUC0_ENSVE</name>
<evidence type="ECO:0000313" key="2">
    <source>
        <dbReference type="EMBL" id="RRT55333.1"/>
    </source>
</evidence>
<dbReference type="Proteomes" id="UP000287651">
    <property type="component" value="Unassembled WGS sequence"/>
</dbReference>
<accession>A0A426YUC0</accession>
<feature type="chain" id="PRO_5018978807" evidence="1">
    <location>
        <begin position="21"/>
        <end position="112"/>
    </location>
</feature>
<evidence type="ECO:0000256" key="1">
    <source>
        <dbReference type="SAM" id="SignalP"/>
    </source>
</evidence>
<sequence length="112" mass="12750">MTSATSYLVWLQRKWVLVVARDHCCRGCGGQGKRCDAGATDEGGRWQRQRRKMATTSYLVWLQRKWVLVVARDHCCRGCGGQGKSYDAVVHLHCEEGRWQREIAAIKARSVV</sequence>
<dbReference type="EMBL" id="AMZH03010136">
    <property type="protein sequence ID" value="RRT55333.1"/>
    <property type="molecule type" value="Genomic_DNA"/>
</dbReference>